<keyword evidence="5" id="KW-1185">Reference proteome</keyword>
<comment type="caution">
    <text evidence="4">The sequence shown here is derived from an EMBL/GenBank/DDBJ whole genome shotgun (WGS) entry which is preliminary data.</text>
</comment>
<dbReference type="RefSeq" id="WP_261606098.1">
    <property type="nucleotide sequence ID" value="NZ_JAODOR010000004.1"/>
</dbReference>
<dbReference type="Pfam" id="PF17782">
    <property type="entry name" value="WHD_DprA"/>
    <property type="match status" value="1"/>
</dbReference>
<dbReference type="SUPFAM" id="SSF102405">
    <property type="entry name" value="MCP/YpsA-like"/>
    <property type="match status" value="1"/>
</dbReference>
<comment type="similarity">
    <text evidence="1">Belongs to the DprA/Smf family.</text>
</comment>
<dbReference type="Gene3D" id="3.40.50.450">
    <property type="match status" value="1"/>
</dbReference>
<dbReference type="InterPro" id="IPR041614">
    <property type="entry name" value="DprA_WH"/>
</dbReference>
<evidence type="ECO:0000256" key="1">
    <source>
        <dbReference type="ARBA" id="ARBA00006525"/>
    </source>
</evidence>
<evidence type="ECO:0000313" key="4">
    <source>
        <dbReference type="EMBL" id="MCT9001566.1"/>
    </source>
</evidence>
<organism evidence="4 5">
    <name type="scientific">Microbacterium memoriense</name>
    <dbReference type="NCBI Taxonomy" id="2978350"/>
    <lineage>
        <taxon>Bacteria</taxon>
        <taxon>Bacillati</taxon>
        <taxon>Actinomycetota</taxon>
        <taxon>Actinomycetes</taxon>
        <taxon>Micrococcales</taxon>
        <taxon>Microbacteriaceae</taxon>
        <taxon>Microbacterium</taxon>
    </lineage>
</organism>
<dbReference type="Proteomes" id="UP001300496">
    <property type="component" value="Unassembled WGS sequence"/>
</dbReference>
<evidence type="ECO:0000313" key="5">
    <source>
        <dbReference type="Proteomes" id="UP001300496"/>
    </source>
</evidence>
<accession>A0ABT2PAD6</accession>
<proteinExistence type="inferred from homology"/>
<dbReference type="PANTHER" id="PTHR43022:SF1">
    <property type="entry name" value="PROTEIN SMF"/>
    <property type="match status" value="1"/>
</dbReference>
<feature type="domain" description="DprA winged helix" evidence="3">
    <location>
        <begin position="342"/>
        <end position="390"/>
    </location>
</feature>
<gene>
    <name evidence="4" type="primary">dprA</name>
    <name evidence="4" type="ORF">N4R40_04185</name>
</gene>
<evidence type="ECO:0000259" key="2">
    <source>
        <dbReference type="Pfam" id="PF02481"/>
    </source>
</evidence>
<dbReference type="PANTHER" id="PTHR43022">
    <property type="entry name" value="PROTEIN SMF"/>
    <property type="match status" value="1"/>
</dbReference>
<dbReference type="EMBL" id="JAODOR010000004">
    <property type="protein sequence ID" value="MCT9001566.1"/>
    <property type="molecule type" value="Genomic_DNA"/>
</dbReference>
<dbReference type="NCBIfam" id="TIGR00732">
    <property type="entry name" value="dprA"/>
    <property type="match status" value="1"/>
</dbReference>
<reference evidence="4 5" key="1">
    <citation type="journal article" date="2024" name="Int. J. Syst. Evol. Microbiol.">
        <title>Microbacterium memoriense sp. nov., a member of the Actinomycetota from marine beach sediment of the north coast of Portugal.</title>
        <authorList>
            <person name="Santos J.D.N.D."/>
            <person name="Klimek D."/>
            <person name="Calusinska M."/>
            <person name="Lobo-da-Cunha A."/>
            <person name="Catita J."/>
            <person name="Goncalves H."/>
            <person name="Gonzalez I."/>
            <person name="Lage O.M."/>
        </authorList>
    </citation>
    <scope>NUCLEOTIDE SEQUENCE [LARGE SCALE GENOMIC DNA]</scope>
    <source>
        <strain evidence="4 5">PMIC_1C1B</strain>
    </source>
</reference>
<dbReference type="Pfam" id="PF02481">
    <property type="entry name" value="DNA_processg_A"/>
    <property type="match status" value="1"/>
</dbReference>
<sequence>MNAVVPGPETARAALEGLVSPRDDAGVVTSYARAVWSTLTEPGDGVAGALVAAFGAVPALEIALGGTGDDVDTAERAGLTPAALCAGRARWLPRREDIGHTLAAARRAGVRLLAPEDVAWPTRLGDLGLHAPLCLWTLGDAAQLSPQLGVALVGARAASAYGEHVATELAAESAASGIAVFSGAAYGIDGAAHRGALSAEGSTIAVLAGGVDRPYPAGHRDLIDRVASRGVVVAEVPCGSSPTKWRFLARNRLIAALSDATVVVEAAWRSGALNTAHHAAELGRPLGAVPGAVTSAASAGCHRLLREVDAVCITGATDVRELLGLGGAGADDGGLFEAGEYTGERTRILDAVTSRSVRSTEEVARRSGMSTADAAALLGLFELEGIVMRRDEGWCRGAS</sequence>
<name>A0ABT2PAD6_9MICO</name>
<protein>
    <submittedName>
        <fullName evidence="4">DNA-processing protein DprA</fullName>
    </submittedName>
</protein>
<evidence type="ECO:0000259" key="3">
    <source>
        <dbReference type="Pfam" id="PF17782"/>
    </source>
</evidence>
<dbReference type="InterPro" id="IPR057666">
    <property type="entry name" value="DrpA_SLOG"/>
</dbReference>
<feature type="domain" description="Smf/DprA SLOG" evidence="2">
    <location>
        <begin position="112"/>
        <end position="322"/>
    </location>
</feature>
<dbReference type="InterPro" id="IPR003488">
    <property type="entry name" value="DprA"/>
</dbReference>